<evidence type="ECO:0000256" key="1">
    <source>
        <dbReference type="SAM" id="Phobius"/>
    </source>
</evidence>
<dbReference type="RefSeq" id="WP_133585812.1">
    <property type="nucleotide sequence ID" value="NZ_SNYV01000016.1"/>
</dbReference>
<accession>A0A4R6WDN7</accession>
<name>A0A4R6WDN7_9SPHI</name>
<protein>
    <recommendedName>
        <fullName evidence="4">VanZ like protein</fullName>
    </recommendedName>
</protein>
<feature type="transmembrane region" description="Helical" evidence="1">
    <location>
        <begin position="76"/>
        <end position="93"/>
    </location>
</feature>
<reference evidence="2 3" key="1">
    <citation type="submission" date="2019-03" db="EMBL/GenBank/DDBJ databases">
        <title>Genomic Encyclopedia of Archaeal and Bacterial Type Strains, Phase II (KMG-II): from individual species to whole genera.</title>
        <authorList>
            <person name="Goeker M."/>
        </authorList>
    </citation>
    <scope>NUCLEOTIDE SEQUENCE [LARGE SCALE GENOMIC DNA]</scope>
    <source>
        <strain evidence="2 3">DSM 28353</strain>
    </source>
</reference>
<dbReference type="Proteomes" id="UP000295292">
    <property type="component" value="Unassembled WGS sequence"/>
</dbReference>
<dbReference type="AlphaFoldDB" id="A0A4R6WDN7"/>
<keyword evidence="3" id="KW-1185">Reference proteome</keyword>
<proteinExistence type="predicted"/>
<keyword evidence="1" id="KW-0472">Membrane</keyword>
<evidence type="ECO:0000313" key="2">
    <source>
        <dbReference type="EMBL" id="TDQ75929.1"/>
    </source>
</evidence>
<comment type="caution">
    <text evidence="2">The sequence shown here is derived from an EMBL/GenBank/DDBJ whole genome shotgun (WGS) entry which is preliminary data.</text>
</comment>
<feature type="transmembrane region" description="Helical" evidence="1">
    <location>
        <begin position="12"/>
        <end position="30"/>
    </location>
</feature>
<gene>
    <name evidence="2" type="ORF">CLV99_3624</name>
</gene>
<dbReference type="OrthoDB" id="680287at2"/>
<evidence type="ECO:0000313" key="3">
    <source>
        <dbReference type="Proteomes" id="UP000295292"/>
    </source>
</evidence>
<keyword evidence="1" id="KW-1133">Transmembrane helix</keyword>
<dbReference type="EMBL" id="SNYV01000016">
    <property type="protein sequence ID" value="TDQ75929.1"/>
    <property type="molecule type" value="Genomic_DNA"/>
</dbReference>
<keyword evidence="1" id="KW-0812">Transmembrane</keyword>
<feature type="transmembrane region" description="Helical" evidence="1">
    <location>
        <begin position="42"/>
        <end position="64"/>
    </location>
</feature>
<organism evidence="2 3">
    <name type="scientific">Sphingobacterium yanglingense</name>
    <dbReference type="NCBI Taxonomy" id="1437280"/>
    <lineage>
        <taxon>Bacteria</taxon>
        <taxon>Pseudomonadati</taxon>
        <taxon>Bacteroidota</taxon>
        <taxon>Sphingobacteriia</taxon>
        <taxon>Sphingobacteriales</taxon>
        <taxon>Sphingobacteriaceae</taxon>
        <taxon>Sphingobacterium</taxon>
    </lineage>
</organism>
<evidence type="ECO:0008006" key="4">
    <source>
        <dbReference type="Google" id="ProtNLM"/>
    </source>
</evidence>
<feature type="transmembrane region" description="Helical" evidence="1">
    <location>
        <begin position="105"/>
        <end position="122"/>
    </location>
</feature>
<sequence>MKFDIYFYKKWHTYLIVLLTGVYALNRHFVRPYIRTTYPDLTTVRVILNSLPNFLGSIILYIFITRILKGYNGLKASLFIVVYSVLHETVNVWLDGIKFDWNDIIASLLAVIVSQLIDVFILKKTEVYSK</sequence>